<dbReference type="Gene3D" id="3.40.1000.50">
    <property type="entry name" value="Repressor of RNA polymerase III transcription Maf1"/>
    <property type="match status" value="1"/>
</dbReference>
<keyword evidence="7" id="KW-0472">Membrane</keyword>
<dbReference type="InterPro" id="IPR022775">
    <property type="entry name" value="AP_mu_sigma_su"/>
</dbReference>
<dbReference type="Pfam" id="PF09174">
    <property type="entry name" value="Maf1"/>
    <property type="match status" value="1"/>
</dbReference>
<evidence type="ECO:0000256" key="1">
    <source>
        <dbReference type="ARBA" id="ARBA00004555"/>
    </source>
</evidence>
<keyword evidence="5" id="KW-0653">Protein transport</keyword>
<evidence type="ECO:0000256" key="5">
    <source>
        <dbReference type="ARBA" id="ARBA00022927"/>
    </source>
</evidence>
<dbReference type="GO" id="GO:0016480">
    <property type="term" value="P:negative regulation of transcription by RNA polymerase III"/>
    <property type="evidence" value="ECO:0007669"/>
    <property type="project" value="InterPro"/>
</dbReference>
<keyword evidence="4" id="KW-0813">Transport</keyword>
<gene>
    <name evidence="13" type="ORF">E4U60_002382</name>
</gene>
<dbReference type="GO" id="GO:0005829">
    <property type="term" value="C:cytosol"/>
    <property type="evidence" value="ECO:0007669"/>
    <property type="project" value="GOC"/>
</dbReference>
<dbReference type="InterPro" id="IPR038564">
    <property type="entry name" value="Maf1_sf"/>
</dbReference>
<dbReference type="GO" id="GO:0000994">
    <property type="term" value="F:RNA polymerase III core binding"/>
    <property type="evidence" value="ECO:0007669"/>
    <property type="project" value="TreeGrafter"/>
</dbReference>
<dbReference type="GO" id="GO:0005634">
    <property type="term" value="C:nucleus"/>
    <property type="evidence" value="ECO:0007669"/>
    <property type="project" value="TreeGrafter"/>
</dbReference>
<protein>
    <recommendedName>
        <fullName evidence="9">AP-1 complex subunit sigma-1</fullName>
    </recommendedName>
    <alternativeName>
        <fullName evidence="10">Sigma1-adaptin</fullName>
    </alternativeName>
</protein>
<dbReference type="PANTHER" id="PTHR22504">
    <property type="entry name" value="REPRESSOR OF RNA POLYMERASE III TRANSCRIPTION MAF1"/>
    <property type="match status" value="1"/>
</dbReference>
<feature type="compositionally biased region" description="Basic and acidic residues" evidence="11">
    <location>
        <begin position="478"/>
        <end position="489"/>
    </location>
</feature>
<keyword evidence="14" id="KW-1185">Reference proteome</keyword>
<dbReference type="InterPro" id="IPR015257">
    <property type="entry name" value="Maf1"/>
</dbReference>
<dbReference type="SUPFAM" id="SSF64356">
    <property type="entry name" value="SNARE-like"/>
    <property type="match status" value="1"/>
</dbReference>
<organism evidence="13 14">
    <name type="scientific">Claviceps pazoutovae</name>
    <dbReference type="NCBI Taxonomy" id="1649127"/>
    <lineage>
        <taxon>Eukaryota</taxon>
        <taxon>Fungi</taxon>
        <taxon>Dikarya</taxon>
        <taxon>Ascomycota</taxon>
        <taxon>Pezizomycotina</taxon>
        <taxon>Sordariomycetes</taxon>
        <taxon>Hypocreomycetidae</taxon>
        <taxon>Hypocreales</taxon>
        <taxon>Clavicipitaceae</taxon>
        <taxon>Claviceps</taxon>
    </lineage>
</organism>
<name>A0A9P7MBH3_9HYPO</name>
<dbReference type="CDD" id="cd14831">
    <property type="entry name" value="AP1_sigma"/>
    <property type="match status" value="1"/>
</dbReference>
<dbReference type="Pfam" id="PF01217">
    <property type="entry name" value="Clat_adaptor_s"/>
    <property type="match status" value="1"/>
</dbReference>
<evidence type="ECO:0000256" key="9">
    <source>
        <dbReference type="ARBA" id="ARBA00074180"/>
    </source>
</evidence>
<dbReference type="OrthoDB" id="277029at2759"/>
<dbReference type="InterPro" id="IPR011012">
    <property type="entry name" value="Longin-like_dom_sf"/>
</dbReference>
<dbReference type="EMBL" id="SRPO01000205">
    <property type="protein sequence ID" value="KAG5936736.1"/>
    <property type="molecule type" value="Genomic_DNA"/>
</dbReference>
<keyword evidence="6" id="KW-0333">Golgi apparatus</keyword>
<evidence type="ECO:0000313" key="13">
    <source>
        <dbReference type="EMBL" id="KAG5936736.1"/>
    </source>
</evidence>
<evidence type="ECO:0000256" key="11">
    <source>
        <dbReference type="SAM" id="MobiDB-lite"/>
    </source>
</evidence>
<evidence type="ECO:0000313" key="14">
    <source>
        <dbReference type="Proteomes" id="UP000706124"/>
    </source>
</evidence>
<dbReference type="GO" id="GO:0015031">
    <property type="term" value="P:protein transport"/>
    <property type="evidence" value="ECO:0007669"/>
    <property type="project" value="UniProtKB-KW"/>
</dbReference>
<keyword evidence="8" id="KW-0968">Cytoplasmic vesicle</keyword>
<dbReference type="GO" id="GO:0016482">
    <property type="term" value="P:cytosolic transport"/>
    <property type="evidence" value="ECO:0007669"/>
    <property type="project" value="UniProtKB-ARBA"/>
</dbReference>
<evidence type="ECO:0000256" key="4">
    <source>
        <dbReference type="ARBA" id="ARBA00022448"/>
    </source>
</evidence>
<dbReference type="InterPro" id="IPR044733">
    <property type="entry name" value="AP1_sigma"/>
</dbReference>
<evidence type="ECO:0000256" key="6">
    <source>
        <dbReference type="ARBA" id="ARBA00023034"/>
    </source>
</evidence>
<feature type="compositionally biased region" description="Acidic residues" evidence="11">
    <location>
        <begin position="446"/>
        <end position="470"/>
    </location>
</feature>
<dbReference type="GO" id="GO:0030121">
    <property type="term" value="C:AP-1 adaptor complex"/>
    <property type="evidence" value="ECO:0007669"/>
    <property type="project" value="InterPro"/>
</dbReference>
<sequence>MAIQYLILLSRQGKVRLAKWFTTLSPKEKAKIVKDVAQLVLARRTRMCNFLEYKDTKIVYRRYASLFFIAGCSSDDNELISLEIIHRYVEQMDKYYGNVCELDIIFSFTKAYYILDELLLAGELQESSKKNVLRCIGQQDSLEDMEYIPGQDFEGVTRALNFNTPDCSVTGDCDLYTTKSTGADKKLYRSIEKELCSQHAALLQFSASLSPPDREHMLATSPDLQLFSTASPFGPLSEMSSRRTFAYLIATLNASHPHYDFSHVLRPGDFKRERNLRRVMVNLDSILQNVRPGFDAASFDSSQGGEPESVWGPQCWSLIDKEMGLSECTIFSWRPNPDPLEEDESAIWAAHYFFFSRALKRVAYLYVRVVPVVSSASPSSRRSWRTGQSHMSADFYDVTSTRRISHGLGQHTSGGAYSFDDDESRLDDGLFWNRGEDGGLVLFSDDDYFDDDDDEMDDEDDENDEQEDGADVTGNGRRMSEDIAGRMEM</sequence>
<comment type="similarity">
    <text evidence="3">Belongs to the adaptor complexes small subunit family.</text>
</comment>
<dbReference type="PANTHER" id="PTHR22504:SF0">
    <property type="entry name" value="REPRESSOR OF RNA POLYMERASE III TRANSCRIPTION MAF1 HOMOLOG"/>
    <property type="match status" value="1"/>
</dbReference>
<dbReference type="FunFam" id="3.40.1000.50:FF:000004">
    <property type="entry name" value="Repressor of RNA polymerase III transcription MAF1"/>
    <property type="match status" value="1"/>
</dbReference>
<comment type="caution">
    <text evidence="13">The sequence shown here is derived from an EMBL/GenBank/DDBJ whole genome shotgun (WGS) entry which is preliminary data.</text>
</comment>
<evidence type="ECO:0000256" key="3">
    <source>
        <dbReference type="ARBA" id="ARBA00006972"/>
    </source>
</evidence>
<evidence type="ECO:0000256" key="10">
    <source>
        <dbReference type="ARBA" id="ARBA00081706"/>
    </source>
</evidence>
<dbReference type="FunFam" id="3.30.450.60:FF:000007">
    <property type="entry name" value="AP complex subunit sigma"/>
    <property type="match status" value="1"/>
</dbReference>
<dbReference type="Proteomes" id="UP000706124">
    <property type="component" value="Unassembled WGS sequence"/>
</dbReference>
<feature type="region of interest" description="Disordered" evidence="11">
    <location>
        <begin position="446"/>
        <end position="489"/>
    </location>
</feature>
<evidence type="ECO:0000256" key="2">
    <source>
        <dbReference type="ARBA" id="ARBA00004640"/>
    </source>
</evidence>
<feature type="domain" description="AP complex mu/sigma subunit" evidence="12">
    <location>
        <begin position="3"/>
        <end position="142"/>
    </location>
</feature>
<evidence type="ECO:0000256" key="8">
    <source>
        <dbReference type="ARBA" id="ARBA00023329"/>
    </source>
</evidence>
<proteinExistence type="inferred from homology"/>
<dbReference type="AlphaFoldDB" id="A0A9P7MBH3"/>
<comment type="subcellular location">
    <subcellularLocation>
        <location evidence="2">Cytoplasmic vesicle</location>
        <location evidence="2">Clathrin-coated vesicle membrane</location>
    </subcellularLocation>
    <subcellularLocation>
        <location evidence="1">Golgi apparatus</location>
    </subcellularLocation>
</comment>
<accession>A0A9P7MBH3</accession>
<dbReference type="GO" id="GO:0035615">
    <property type="term" value="F:clathrin adaptor activity"/>
    <property type="evidence" value="ECO:0007669"/>
    <property type="project" value="InterPro"/>
</dbReference>
<reference evidence="13 14" key="1">
    <citation type="journal article" date="2020" name="bioRxiv">
        <title>Whole genome comparisons of ergot fungi reveals the divergence and evolution of species within the genus Claviceps are the result of varying mechanisms driving genome evolution and host range expansion.</title>
        <authorList>
            <person name="Wyka S.A."/>
            <person name="Mondo S.J."/>
            <person name="Liu M."/>
            <person name="Dettman J."/>
            <person name="Nalam V."/>
            <person name="Broders K.D."/>
        </authorList>
    </citation>
    <scope>NUCLEOTIDE SEQUENCE [LARGE SCALE GENOMIC DNA]</scope>
    <source>
        <strain evidence="13 14">CCC 1485</strain>
    </source>
</reference>
<evidence type="ECO:0000256" key="7">
    <source>
        <dbReference type="ARBA" id="ARBA00023136"/>
    </source>
</evidence>
<evidence type="ECO:0000259" key="12">
    <source>
        <dbReference type="Pfam" id="PF01217"/>
    </source>
</evidence>
<dbReference type="Gene3D" id="3.30.450.60">
    <property type="match status" value="1"/>
</dbReference>